<keyword evidence="2" id="KW-0548">Nucleotidyltransferase</keyword>
<dbReference type="InterPro" id="IPR005835">
    <property type="entry name" value="NTP_transferase_dom"/>
</dbReference>
<dbReference type="InterPro" id="IPR029044">
    <property type="entry name" value="Nucleotide-diphossugar_trans"/>
</dbReference>
<keyword evidence="1 4" id="KW-0808">Transferase</keyword>
<feature type="domain" description="Nucleotidyl transferase" evidence="3">
    <location>
        <begin position="2"/>
        <end position="137"/>
    </location>
</feature>
<accession>A0A484HFI0</accession>
<keyword evidence="4" id="KW-0032">Aminotransferase</keyword>
<dbReference type="InterPro" id="IPR050065">
    <property type="entry name" value="GlmU-like"/>
</dbReference>
<dbReference type="EMBL" id="CAACVI010000009">
    <property type="protein sequence ID" value="VEN73443.1"/>
    <property type="molecule type" value="Genomic_DNA"/>
</dbReference>
<reference evidence="4" key="1">
    <citation type="submission" date="2019-01" db="EMBL/GenBank/DDBJ databases">
        <authorList>
            <consortium name="Genoscope - CEA"/>
            <person name="William W."/>
        </authorList>
    </citation>
    <scope>NUCLEOTIDE SEQUENCE</scope>
    <source>
        <strain evidence="4">CR-1</strain>
    </source>
</reference>
<dbReference type="Pfam" id="PF00483">
    <property type="entry name" value="NTP_transferase"/>
    <property type="match status" value="1"/>
</dbReference>
<dbReference type="Gene3D" id="3.90.550.10">
    <property type="entry name" value="Spore Coat Polysaccharide Biosynthesis Protein SpsA, Chain A"/>
    <property type="match status" value="1"/>
</dbReference>
<dbReference type="SUPFAM" id="SSF53448">
    <property type="entry name" value="Nucleotide-diphospho-sugar transferases"/>
    <property type="match status" value="1"/>
</dbReference>
<dbReference type="GO" id="GO:0016779">
    <property type="term" value="F:nucleotidyltransferase activity"/>
    <property type="evidence" value="ECO:0007669"/>
    <property type="project" value="UniProtKB-KW"/>
</dbReference>
<organism evidence="4">
    <name type="scientific">uncultured Desulfobacteraceae bacterium</name>
    <dbReference type="NCBI Taxonomy" id="218296"/>
    <lineage>
        <taxon>Bacteria</taxon>
        <taxon>Pseudomonadati</taxon>
        <taxon>Thermodesulfobacteriota</taxon>
        <taxon>Desulfobacteria</taxon>
        <taxon>Desulfobacterales</taxon>
        <taxon>Desulfobacteraceae</taxon>
        <taxon>environmental samples</taxon>
    </lineage>
</organism>
<evidence type="ECO:0000256" key="1">
    <source>
        <dbReference type="ARBA" id="ARBA00022679"/>
    </source>
</evidence>
<proteinExistence type="predicted"/>
<dbReference type="PANTHER" id="PTHR43584:SF8">
    <property type="entry name" value="N-ACETYLMURAMATE ALPHA-1-PHOSPHATE URIDYLYLTRANSFERASE"/>
    <property type="match status" value="1"/>
</dbReference>
<dbReference type="AlphaFoldDB" id="A0A484HFI0"/>
<name>A0A484HFI0_9BACT</name>
<dbReference type="GO" id="GO:0008483">
    <property type="term" value="F:transaminase activity"/>
    <property type="evidence" value="ECO:0007669"/>
    <property type="project" value="UniProtKB-KW"/>
</dbReference>
<dbReference type="PANTHER" id="PTHR43584">
    <property type="entry name" value="NUCLEOTIDYL TRANSFERASE"/>
    <property type="match status" value="1"/>
</dbReference>
<dbReference type="EC" id="2.6.1.-" evidence="4"/>
<sequence>MKAIILAAGYGDRMKPLTNNAHKTMLKIDGQLIIARIIKSLIENNVLKMVIVTGYRADDLVDYINKKFCDIENIAFEFVHNARYRETNNIYSLAMAFDHTEIDGDILLIESDIIYDNQVIRRAIETSYDNIALISRYKAGMEGTVVKISGDLITEVIPPHLQYALFRIFQIPVGRLRSPHRKGLFLK</sequence>
<evidence type="ECO:0000259" key="3">
    <source>
        <dbReference type="Pfam" id="PF00483"/>
    </source>
</evidence>
<protein>
    <submittedName>
        <fullName evidence="4">Aminotransferase</fullName>
        <ecNumber evidence="4">2.6.1.-</ecNumber>
    </submittedName>
</protein>
<evidence type="ECO:0000256" key="2">
    <source>
        <dbReference type="ARBA" id="ARBA00022695"/>
    </source>
</evidence>
<gene>
    <name evidence="4" type="ORF">EPICR_170060</name>
</gene>
<evidence type="ECO:0000313" key="4">
    <source>
        <dbReference type="EMBL" id="VEN73443.1"/>
    </source>
</evidence>